<sequence>MYDSSEGKFNIIDEFAKDHTYSEVESITPEESNGDQKPLRISSRSINCPQLPKAIISSRFRIVPLESKYERGRWNCFDYYDKSTSKIAEEKVSEVALLYQTSKHCQLAHSLNRTCSEQQGTAHAIRSSLDFESSESDLENNDVFARFNANAAFADATRVILFFMGTNGFLQGLLPNSPPASERR</sequence>
<evidence type="ECO:0000313" key="2">
    <source>
        <dbReference type="Proteomes" id="UP001303046"/>
    </source>
</evidence>
<reference evidence="1 2" key="1">
    <citation type="submission" date="2023-08" db="EMBL/GenBank/DDBJ databases">
        <title>A Necator americanus chromosomal reference genome.</title>
        <authorList>
            <person name="Ilik V."/>
            <person name="Petrzelkova K.J."/>
            <person name="Pardy F."/>
            <person name="Fuh T."/>
            <person name="Niatou-Singa F.S."/>
            <person name="Gouil Q."/>
            <person name="Baker L."/>
            <person name="Ritchie M.E."/>
            <person name="Jex A.R."/>
            <person name="Gazzola D."/>
            <person name="Li H."/>
            <person name="Toshio Fujiwara R."/>
            <person name="Zhan B."/>
            <person name="Aroian R.V."/>
            <person name="Pafco B."/>
            <person name="Schwarz E.M."/>
        </authorList>
    </citation>
    <scope>NUCLEOTIDE SEQUENCE [LARGE SCALE GENOMIC DNA]</scope>
    <source>
        <strain evidence="1 2">Aroian</strain>
        <tissue evidence="1">Whole animal</tissue>
    </source>
</reference>
<dbReference type="Proteomes" id="UP001303046">
    <property type="component" value="Unassembled WGS sequence"/>
</dbReference>
<evidence type="ECO:0000313" key="1">
    <source>
        <dbReference type="EMBL" id="KAK6764063.1"/>
    </source>
</evidence>
<proteinExistence type="predicted"/>
<comment type="caution">
    <text evidence="1">The sequence shown here is derived from an EMBL/GenBank/DDBJ whole genome shotgun (WGS) entry which is preliminary data.</text>
</comment>
<name>A0ABR1EN57_NECAM</name>
<protein>
    <submittedName>
        <fullName evidence="1">Uncharacterized protein</fullName>
    </submittedName>
</protein>
<organism evidence="1 2">
    <name type="scientific">Necator americanus</name>
    <name type="common">Human hookworm</name>
    <dbReference type="NCBI Taxonomy" id="51031"/>
    <lineage>
        <taxon>Eukaryota</taxon>
        <taxon>Metazoa</taxon>
        <taxon>Ecdysozoa</taxon>
        <taxon>Nematoda</taxon>
        <taxon>Chromadorea</taxon>
        <taxon>Rhabditida</taxon>
        <taxon>Rhabditina</taxon>
        <taxon>Rhabditomorpha</taxon>
        <taxon>Strongyloidea</taxon>
        <taxon>Ancylostomatidae</taxon>
        <taxon>Bunostominae</taxon>
        <taxon>Necator</taxon>
    </lineage>
</organism>
<accession>A0ABR1EN57</accession>
<keyword evidence="2" id="KW-1185">Reference proteome</keyword>
<gene>
    <name evidence="1" type="primary">Necator_chrX.g24570</name>
    <name evidence="1" type="ORF">RB195_024405</name>
</gene>
<dbReference type="EMBL" id="JAVFWL010000006">
    <property type="protein sequence ID" value="KAK6764063.1"/>
    <property type="molecule type" value="Genomic_DNA"/>
</dbReference>